<accession>A0A845SJL3</accession>
<dbReference type="AlphaFoldDB" id="A0A845SJL3"/>
<dbReference type="EMBL" id="WUBS01000006">
    <property type="protein sequence ID" value="NDL63154.1"/>
    <property type="molecule type" value="Genomic_DNA"/>
</dbReference>
<name>A0A845SJL3_9GAMM</name>
<evidence type="ECO:0000256" key="1">
    <source>
        <dbReference type="SAM" id="MobiDB-lite"/>
    </source>
</evidence>
<dbReference type="SMART" id="SM00867">
    <property type="entry name" value="YceI"/>
    <property type="match status" value="1"/>
</dbReference>
<dbReference type="InterPro" id="IPR036761">
    <property type="entry name" value="TTHA0802/YceI-like_sf"/>
</dbReference>
<dbReference type="PANTHER" id="PTHR34406">
    <property type="entry name" value="PROTEIN YCEI"/>
    <property type="match status" value="1"/>
</dbReference>
<feature type="region of interest" description="Disordered" evidence="1">
    <location>
        <begin position="189"/>
        <end position="211"/>
    </location>
</feature>
<evidence type="ECO:0000313" key="5">
    <source>
        <dbReference type="Proteomes" id="UP000461443"/>
    </source>
</evidence>
<protein>
    <recommendedName>
        <fullName evidence="3">Lipid/polyisoprenoid-binding YceI-like domain-containing protein</fullName>
    </recommendedName>
</protein>
<organism evidence="4 5">
    <name type="scientific">Acerihabitans arboris</name>
    <dbReference type="NCBI Taxonomy" id="2691583"/>
    <lineage>
        <taxon>Bacteria</taxon>
        <taxon>Pseudomonadati</taxon>
        <taxon>Pseudomonadota</taxon>
        <taxon>Gammaproteobacteria</taxon>
        <taxon>Enterobacterales</taxon>
        <taxon>Pectobacteriaceae</taxon>
        <taxon>Acerihabitans</taxon>
    </lineage>
</organism>
<dbReference type="InterPro" id="IPR007372">
    <property type="entry name" value="Lipid/polyisoprenoid-bd_YceI"/>
</dbReference>
<feature type="compositionally biased region" description="Low complexity" evidence="1">
    <location>
        <begin position="197"/>
        <end position="211"/>
    </location>
</feature>
<keyword evidence="2" id="KW-0732">Signal</keyword>
<gene>
    <name evidence="4" type="ORF">GRH90_10390</name>
</gene>
<proteinExistence type="predicted"/>
<sequence>MLRFMSLLTSLLLSLGARAAPAHYDLNAAATSAVLSWKVLGMGNSHADVSGITGRLDLYPQQDINDRIQVSIPVRNIDAHNRILTDELKSPVFFDQERYPYVTFTSTRVVSDGQDRYHVFGSLHVKAISHPIILEAKVISLEDPWTGERHLTFYADTAIERSAYDMTRYIPMVSDRINIHIMMTLPQHSAAPEKRSSSANRSQPSSFSTLS</sequence>
<reference evidence="4 5" key="2">
    <citation type="submission" date="2020-02" db="EMBL/GenBank/DDBJ databases">
        <title>The new genus of Enterobacteriales.</title>
        <authorList>
            <person name="Kim I.S."/>
        </authorList>
    </citation>
    <scope>NUCLEOTIDE SEQUENCE [LARGE SCALE GENOMIC DNA]</scope>
    <source>
        <strain evidence="4 5">SAP-6</strain>
    </source>
</reference>
<dbReference type="SUPFAM" id="SSF101874">
    <property type="entry name" value="YceI-like"/>
    <property type="match status" value="1"/>
</dbReference>
<comment type="caution">
    <text evidence="4">The sequence shown here is derived from an EMBL/GenBank/DDBJ whole genome shotgun (WGS) entry which is preliminary data.</text>
</comment>
<evidence type="ECO:0000256" key="2">
    <source>
        <dbReference type="SAM" id="SignalP"/>
    </source>
</evidence>
<feature type="domain" description="Lipid/polyisoprenoid-binding YceI-like" evidence="3">
    <location>
        <begin position="23"/>
        <end position="186"/>
    </location>
</feature>
<reference evidence="4 5" key="1">
    <citation type="submission" date="2019-12" db="EMBL/GenBank/DDBJ databases">
        <authorList>
            <person name="Lee S.D."/>
        </authorList>
    </citation>
    <scope>NUCLEOTIDE SEQUENCE [LARGE SCALE GENOMIC DNA]</scope>
    <source>
        <strain evidence="4 5">SAP-6</strain>
    </source>
</reference>
<dbReference type="PANTHER" id="PTHR34406:SF1">
    <property type="entry name" value="PROTEIN YCEI"/>
    <property type="match status" value="1"/>
</dbReference>
<feature type="signal peptide" evidence="2">
    <location>
        <begin position="1"/>
        <end position="19"/>
    </location>
</feature>
<dbReference type="Gene3D" id="2.40.128.110">
    <property type="entry name" value="Lipid/polyisoprenoid-binding, YceI-like"/>
    <property type="match status" value="1"/>
</dbReference>
<evidence type="ECO:0000313" key="4">
    <source>
        <dbReference type="EMBL" id="NDL63154.1"/>
    </source>
</evidence>
<dbReference type="RefSeq" id="WP_162365866.1">
    <property type="nucleotide sequence ID" value="NZ_WUBS01000006.1"/>
</dbReference>
<feature type="chain" id="PRO_5032478008" description="Lipid/polyisoprenoid-binding YceI-like domain-containing protein" evidence="2">
    <location>
        <begin position="20"/>
        <end position="211"/>
    </location>
</feature>
<dbReference type="Pfam" id="PF04264">
    <property type="entry name" value="YceI"/>
    <property type="match status" value="1"/>
</dbReference>
<evidence type="ECO:0000259" key="3">
    <source>
        <dbReference type="SMART" id="SM00867"/>
    </source>
</evidence>
<dbReference type="Proteomes" id="UP000461443">
    <property type="component" value="Unassembled WGS sequence"/>
</dbReference>
<keyword evidence="5" id="KW-1185">Reference proteome</keyword>